<dbReference type="PROSITE" id="PS51257">
    <property type="entry name" value="PROKAR_LIPOPROTEIN"/>
    <property type="match status" value="1"/>
</dbReference>
<accession>A0A1M5UFE0</accession>
<dbReference type="PANTHER" id="PTHR42852">
    <property type="entry name" value="THIOL:DISULFIDE INTERCHANGE PROTEIN DSBE"/>
    <property type="match status" value="1"/>
</dbReference>
<dbReference type="InterPro" id="IPR000866">
    <property type="entry name" value="AhpC/TSA"/>
</dbReference>
<proteinExistence type="predicted"/>
<feature type="chain" id="PRO_5012093154" evidence="2">
    <location>
        <begin position="22"/>
        <end position="182"/>
    </location>
</feature>
<dbReference type="PANTHER" id="PTHR42852:SF17">
    <property type="entry name" value="THIOREDOXIN-LIKE PROTEIN HI_1115"/>
    <property type="match status" value="1"/>
</dbReference>
<feature type="domain" description="Thioredoxin" evidence="3">
    <location>
        <begin position="21"/>
        <end position="177"/>
    </location>
</feature>
<evidence type="ECO:0000313" key="5">
    <source>
        <dbReference type="EMBL" id="SHH61650.1"/>
    </source>
</evidence>
<dbReference type="InterPro" id="IPR013766">
    <property type="entry name" value="Thioredoxin_domain"/>
</dbReference>
<gene>
    <name evidence="4" type="ORF">DSM01_3208</name>
    <name evidence="5" type="ORF">SAMN04487999_0654</name>
</gene>
<dbReference type="CDD" id="cd02966">
    <property type="entry name" value="TlpA_like_family"/>
    <property type="match status" value="1"/>
</dbReference>
<dbReference type="InterPro" id="IPR017937">
    <property type="entry name" value="Thioredoxin_CS"/>
</dbReference>
<dbReference type="GO" id="GO:0016209">
    <property type="term" value="F:antioxidant activity"/>
    <property type="evidence" value="ECO:0007669"/>
    <property type="project" value="InterPro"/>
</dbReference>
<keyword evidence="1" id="KW-0676">Redox-active center</keyword>
<dbReference type="STRING" id="573501.SAMN04487999_0654"/>
<dbReference type="PROSITE" id="PS00194">
    <property type="entry name" value="THIOREDOXIN_1"/>
    <property type="match status" value="1"/>
</dbReference>
<dbReference type="InterPro" id="IPR050553">
    <property type="entry name" value="Thioredoxin_ResA/DsbE_sf"/>
</dbReference>
<evidence type="ECO:0000256" key="2">
    <source>
        <dbReference type="SAM" id="SignalP"/>
    </source>
</evidence>
<evidence type="ECO:0000256" key="1">
    <source>
        <dbReference type="ARBA" id="ARBA00023284"/>
    </source>
</evidence>
<feature type="signal peptide" evidence="2">
    <location>
        <begin position="1"/>
        <end position="21"/>
    </location>
</feature>
<organism evidence="5 6">
    <name type="scientific">Leeuwenhoekiella palythoae</name>
    <dbReference type="NCBI Taxonomy" id="573501"/>
    <lineage>
        <taxon>Bacteria</taxon>
        <taxon>Pseudomonadati</taxon>
        <taxon>Bacteroidota</taxon>
        <taxon>Flavobacteriia</taxon>
        <taxon>Flavobacteriales</taxon>
        <taxon>Flavobacteriaceae</taxon>
        <taxon>Leeuwenhoekiella</taxon>
    </lineage>
</organism>
<evidence type="ECO:0000313" key="4">
    <source>
        <dbReference type="EMBL" id="RXG27134.1"/>
    </source>
</evidence>
<dbReference type="Proteomes" id="UP000290037">
    <property type="component" value="Unassembled WGS sequence"/>
</dbReference>
<dbReference type="EMBL" id="QOVN01000009">
    <property type="protein sequence ID" value="RXG27134.1"/>
    <property type="molecule type" value="Genomic_DNA"/>
</dbReference>
<keyword evidence="2" id="KW-0732">Signal</keyword>
<evidence type="ECO:0000259" key="3">
    <source>
        <dbReference type="PROSITE" id="PS51352"/>
    </source>
</evidence>
<dbReference type="Pfam" id="PF00578">
    <property type="entry name" value="AhpC-TSA"/>
    <property type="match status" value="1"/>
</dbReference>
<dbReference type="PROSITE" id="PS51352">
    <property type="entry name" value="THIOREDOXIN_2"/>
    <property type="match status" value="1"/>
</dbReference>
<evidence type="ECO:0000313" key="7">
    <source>
        <dbReference type="Proteomes" id="UP000290037"/>
    </source>
</evidence>
<protein>
    <submittedName>
        <fullName evidence="5">Thiol-disulfide isomerase or thioredoxin</fullName>
    </submittedName>
    <submittedName>
        <fullName evidence="4">Thiol-disulfide isomerase/thioredoxin</fullName>
    </submittedName>
</protein>
<evidence type="ECO:0000313" key="6">
    <source>
        <dbReference type="Proteomes" id="UP000184240"/>
    </source>
</evidence>
<keyword evidence="7" id="KW-1185">Reference proteome</keyword>
<keyword evidence="5" id="KW-0413">Isomerase</keyword>
<dbReference type="GO" id="GO:0016491">
    <property type="term" value="F:oxidoreductase activity"/>
    <property type="evidence" value="ECO:0007669"/>
    <property type="project" value="InterPro"/>
</dbReference>
<reference evidence="5" key="2">
    <citation type="submission" date="2016-11" db="EMBL/GenBank/DDBJ databases">
        <authorList>
            <person name="Jaros S."/>
            <person name="Januszkiewicz K."/>
            <person name="Wedrychowicz H."/>
        </authorList>
    </citation>
    <scope>NUCLEOTIDE SEQUENCE [LARGE SCALE GENOMIC DNA]</scope>
    <source>
        <strain evidence="5">DSM 19859</strain>
    </source>
</reference>
<sequence>MIRGLLGFWMLCVLMGCASKAASIQAAKPVRIVNAEGYQLPVYDFEAFKPMLDFPEGETVKVINFWATWCAPCVQELPVFEKLHAAYRKQGVEVTLVSLDFPDQIEARLIPYILKNQLAAQVLLLDDPHSNVWIPQVSESWSGAIPATLLIAEDAYRFYEQSFDYRSLEREVLALNPNLNSN</sequence>
<dbReference type="Proteomes" id="UP000184240">
    <property type="component" value="Unassembled WGS sequence"/>
</dbReference>
<dbReference type="InterPro" id="IPR036249">
    <property type="entry name" value="Thioredoxin-like_sf"/>
</dbReference>
<dbReference type="GO" id="GO:0016853">
    <property type="term" value="F:isomerase activity"/>
    <property type="evidence" value="ECO:0007669"/>
    <property type="project" value="UniProtKB-KW"/>
</dbReference>
<dbReference type="Gene3D" id="3.40.30.10">
    <property type="entry name" value="Glutaredoxin"/>
    <property type="match status" value="1"/>
</dbReference>
<dbReference type="EMBL" id="FQXT01000001">
    <property type="protein sequence ID" value="SHH61650.1"/>
    <property type="molecule type" value="Genomic_DNA"/>
</dbReference>
<reference evidence="6" key="1">
    <citation type="submission" date="2016-11" db="EMBL/GenBank/DDBJ databases">
        <authorList>
            <person name="Varghese N."/>
            <person name="Submissions S."/>
        </authorList>
    </citation>
    <scope>NUCLEOTIDE SEQUENCE [LARGE SCALE GENOMIC DNA]</scope>
    <source>
        <strain evidence="6">DSM 19859</strain>
    </source>
</reference>
<dbReference type="SUPFAM" id="SSF52833">
    <property type="entry name" value="Thioredoxin-like"/>
    <property type="match status" value="1"/>
</dbReference>
<dbReference type="AlphaFoldDB" id="A0A1M5UFE0"/>
<dbReference type="RefSeq" id="WP_233430602.1">
    <property type="nucleotide sequence ID" value="NZ_FQXT01000001.1"/>
</dbReference>
<reference evidence="4 7" key="3">
    <citation type="submission" date="2018-07" db="EMBL/GenBank/DDBJ databases">
        <title>Leeuwenhoekiella genomics.</title>
        <authorList>
            <person name="Tahon G."/>
            <person name="Willems A."/>
        </authorList>
    </citation>
    <scope>NUCLEOTIDE SEQUENCE [LARGE SCALE GENOMIC DNA]</scope>
    <source>
        <strain evidence="4 7">LMG 24856</strain>
    </source>
</reference>
<name>A0A1M5UFE0_9FLAO</name>